<proteinExistence type="predicted"/>
<sequence length="164" mass="19104">MLQSSCDLESRSREIRNCFSLTNKWLTFLAARTEAALAFEQAKLSRIRKQGKMVSRLNEVRIRKKGDSTKYRHMVLLSAPVMIEALGPAEGTLWSSSIKVRKYVMEEWEVESRNWNSIKISSSRIVGSIPRYIKLRALWRETSVFEHQGKYGIVHLGRHRDDDY</sequence>
<protein>
    <submittedName>
        <fullName evidence="1">Uncharacterized protein</fullName>
    </submittedName>
</protein>
<evidence type="ECO:0000313" key="2">
    <source>
        <dbReference type="Proteomes" id="UP001358586"/>
    </source>
</evidence>
<dbReference type="EMBL" id="JARKNE010000012">
    <property type="protein sequence ID" value="KAK5774858.1"/>
    <property type="molecule type" value="Genomic_DNA"/>
</dbReference>
<evidence type="ECO:0000313" key="1">
    <source>
        <dbReference type="EMBL" id="KAK5774858.1"/>
    </source>
</evidence>
<keyword evidence="2" id="KW-1185">Reference proteome</keyword>
<name>A0ABR0MM13_GOSAR</name>
<organism evidence="1 2">
    <name type="scientific">Gossypium arboreum</name>
    <name type="common">Tree cotton</name>
    <name type="synonym">Gossypium nanking</name>
    <dbReference type="NCBI Taxonomy" id="29729"/>
    <lineage>
        <taxon>Eukaryota</taxon>
        <taxon>Viridiplantae</taxon>
        <taxon>Streptophyta</taxon>
        <taxon>Embryophyta</taxon>
        <taxon>Tracheophyta</taxon>
        <taxon>Spermatophyta</taxon>
        <taxon>Magnoliopsida</taxon>
        <taxon>eudicotyledons</taxon>
        <taxon>Gunneridae</taxon>
        <taxon>Pentapetalae</taxon>
        <taxon>rosids</taxon>
        <taxon>malvids</taxon>
        <taxon>Malvales</taxon>
        <taxon>Malvaceae</taxon>
        <taxon>Malvoideae</taxon>
        <taxon>Gossypium</taxon>
    </lineage>
</organism>
<comment type="caution">
    <text evidence="1">The sequence shown here is derived from an EMBL/GenBank/DDBJ whole genome shotgun (WGS) entry which is preliminary data.</text>
</comment>
<gene>
    <name evidence="1" type="ORF">PVK06_042720</name>
</gene>
<accession>A0ABR0MM13</accession>
<dbReference type="Proteomes" id="UP001358586">
    <property type="component" value="Chromosome 12"/>
</dbReference>
<reference evidence="1 2" key="1">
    <citation type="submission" date="2023-03" db="EMBL/GenBank/DDBJ databases">
        <title>WGS of Gossypium arboreum.</title>
        <authorList>
            <person name="Yu D."/>
        </authorList>
    </citation>
    <scope>NUCLEOTIDE SEQUENCE [LARGE SCALE GENOMIC DNA]</scope>
    <source>
        <tissue evidence="1">Leaf</tissue>
    </source>
</reference>